<dbReference type="Proteomes" id="UP000829398">
    <property type="component" value="Chromosome 2"/>
</dbReference>
<reference evidence="2" key="1">
    <citation type="journal article" date="2023" name="Hortic. Res.">
        <title>A chromosome-level phased genome enabling allele-level studies in sweet orange: a case study on citrus Huanglongbing tolerance.</title>
        <authorList>
            <person name="Wu B."/>
            <person name="Yu Q."/>
            <person name="Deng Z."/>
            <person name="Duan Y."/>
            <person name="Luo F."/>
            <person name="Gmitter F. Jr."/>
        </authorList>
    </citation>
    <scope>NUCLEOTIDE SEQUENCE [LARGE SCALE GENOMIC DNA]</scope>
    <source>
        <strain evidence="2">cv. Valencia</strain>
    </source>
</reference>
<sequence>MSFDPLEGYSNGCLGTKSAYTATPLVPNSTNEVLHPERRGFWDYSQNFSAHPKLETLNFQPIQMNFQDYGSSSSKLSDEVSRVTGENAYNQDQKRNKRIPMKRERKLPKKNNIIKGQWTPQEDR</sequence>
<protein>
    <submittedName>
        <fullName evidence="1">Uncharacterized protein</fullName>
    </submittedName>
</protein>
<gene>
    <name evidence="1" type="ORF">KPL71_003513</name>
</gene>
<organism evidence="1 2">
    <name type="scientific">Citrus sinensis</name>
    <name type="common">Sweet orange</name>
    <name type="synonym">Citrus aurantium var. sinensis</name>
    <dbReference type="NCBI Taxonomy" id="2711"/>
    <lineage>
        <taxon>Eukaryota</taxon>
        <taxon>Viridiplantae</taxon>
        <taxon>Streptophyta</taxon>
        <taxon>Embryophyta</taxon>
        <taxon>Tracheophyta</taxon>
        <taxon>Spermatophyta</taxon>
        <taxon>Magnoliopsida</taxon>
        <taxon>eudicotyledons</taxon>
        <taxon>Gunneridae</taxon>
        <taxon>Pentapetalae</taxon>
        <taxon>rosids</taxon>
        <taxon>malvids</taxon>
        <taxon>Sapindales</taxon>
        <taxon>Rutaceae</taxon>
        <taxon>Aurantioideae</taxon>
        <taxon>Citrus</taxon>
    </lineage>
</organism>
<evidence type="ECO:0000313" key="2">
    <source>
        <dbReference type="Proteomes" id="UP000829398"/>
    </source>
</evidence>
<dbReference type="EMBL" id="CM039171">
    <property type="protein sequence ID" value="KAH9790794.1"/>
    <property type="molecule type" value="Genomic_DNA"/>
</dbReference>
<proteinExistence type="predicted"/>
<evidence type="ECO:0000313" key="1">
    <source>
        <dbReference type="EMBL" id="KAH9790794.1"/>
    </source>
</evidence>
<keyword evidence="2" id="KW-1185">Reference proteome</keyword>
<comment type="caution">
    <text evidence="1">The sequence shown here is derived from an EMBL/GenBank/DDBJ whole genome shotgun (WGS) entry which is preliminary data.</text>
</comment>
<accession>A0ACB8MYS2</accession>
<name>A0ACB8MYS2_CITSI</name>